<feature type="compositionally biased region" description="Polar residues" evidence="1">
    <location>
        <begin position="69"/>
        <end position="79"/>
    </location>
</feature>
<feature type="region of interest" description="Disordered" evidence="1">
    <location>
        <begin position="168"/>
        <end position="197"/>
    </location>
</feature>
<accession>A0A9P7QSW3</accession>
<name>A0A9P7QSW3_9PEZI</name>
<organism evidence="2 3">
    <name type="scientific">Colletotrichum scovillei</name>
    <dbReference type="NCBI Taxonomy" id="1209932"/>
    <lineage>
        <taxon>Eukaryota</taxon>
        <taxon>Fungi</taxon>
        <taxon>Dikarya</taxon>
        <taxon>Ascomycota</taxon>
        <taxon>Pezizomycotina</taxon>
        <taxon>Sordariomycetes</taxon>
        <taxon>Hypocreomycetidae</taxon>
        <taxon>Glomerellales</taxon>
        <taxon>Glomerellaceae</taxon>
        <taxon>Colletotrichum</taxon>
        <taxon>Colletotrichum acutatum species complex</taxon>
    </lineage>
</organism>
<reference evidence="2" key="1">
    <citation type="submission" date="2021-05" db="EMBL/GenBank/DDBJ databases">
        <title>Comparative genomics of three Colletotrichum scovillei strains and genetic complementation revealed genes involved fungal growth and virulence on chili pepper.</title>
        <authorList>
            <person name="Hsieh D.-K."/>
            <person name="Chuang S.-C."/>
            <person name="Chen C.-Y."/>
            <person name="Chao Y.-T."/>
            <person name="Lu M.-Y.J."/>
            <person name="Lee M.-H."/>
            <person name="Shih M.-C."/>
        </authorList>
    </citation>
    <scope>NUCLEOTIDE SEQUENCE</scope>
    <source>
        <strain evidence="2">Coll-153</strain>
    </source>
</reference>
<evidence type="ECO:0000313" key="2">
    <source>
        <dbReference type="EMBL" id="KAG7042304.1"/>
    </source>
</evidence>
<comment type="caution">
    <text evidence="2">The sequence shown here is derived from an EMBL/GenBank/DDBJ whole genome shotgun (WGS) entry which is preliminary data.</text>
</comment>
<sequence>MPGLAPSTPSVLPCRSLLCKQCFPRSKVGLRLSHSLFASPTPHTTHQRDFPQGISSTLPGPGPGPCPAQLSSTNTSPLETNLHPPHNPQRTTRTPYSSNTKHNMASRYSSSKPVVHQAPASISSAYSASTGSYASSRGSSTPRSISPSDEAYLRVYGADQHRAAIKENSGVTIINRKQSGYDAHAPSPHYGGGYSRH</sequence>
<feature type="region of interest" description="Disordered" evidence="1">
    <location>
        <begin position="39"/>
        <end position="116"/>
    </location>
</feature>
<proteinExistence type="predicted"/>
<dbReference type="EMBL" id="JAESDN010000013">
    <property type="protein sequence ID" value="KAG7042304.1"/>
    <property type="molecule type" value="Genomic_DNA"/>
</dbReference>
<feature type="compositionally biased region" description="Polar residues" evidence="1">
    <location>
        <begin position="88"/>
        <end position="112"/>
    </location>
</feature>
<evidence type="ECO:0000313" key="3">
    <source>
        <dbReference type="Proteomes" id="UP000699042"/>
    </source>
</evidence>
<evidence type="ECO:0000256" key="1">
    <source>
        <dbReference type="SAM" id="MobiDB-lite"/>
    </source>
</evidence>
<dbReference type="Proteomes" id="UP000699042">
    <property type="component" value="Unassembled WGS sequence"/>
</dbReference>
<feature type="compositionally biased region" description="Polar residues" evidence="1">
    <location>
        <begin position="169"/>
        <end position="178"/>
    </location>
</feature>
<keyword evidence="3" id="KW-1185">Reference proteome</keyword>
<gene>
    <name evidence="2" type="ORF">JMJ77_010404</name>
</gene>
<protein>
    <submittedName>
        <fullName evidence="2">Uncharacterized protein</fullName>
    </submittedName>
</protein>
<dbReference type="AlphaFoldDB" id="A0A9P7QSW3"/>